<dbReference type="SUPFAM" id="SSF46689">
    <property type="entry name" value="Homeodomain-like"/>
    <property type="match status" value="1"/>
</dbReference>
<feature type="DNA-binding region" description="H-T-H motif" evidence="2">
    <location>
        <begin position="42"/>
        <end position="61"/>
    </location>
</feature>
<dbReference type="GO" id="GO:0006355">
    <property type="term" value="P:regulation of DNA-templated transcription"/>
    <property type="evidence" value="ECO:0007669"/>
    <property type="project" value="UniProtKB-ARBA"/>
</dbReference>
<dbReference type="GO" id="GO:0003677">
    <property type="term" value="F:DNA binding"/>
    <property type="evidence" value="ECO:0007669"/>
    <property type="project" value="UniProtKB-UniRule"/>
</dbReference>
<dbReference type="InterPro" id="IPR009057">
    <property type="entry name" value="Homeodomain-like_sf"/>
</dbReference>
<dbReference type="AlphaFoldDB" id="A0A5D4RBF5"/>
<dbReference type="Gene3D" id="1.10.357.10">
    <property type="entry name" value="Tetracycline Repressor, domain 2"/>
    <property type="match status" value="1"/>
</dbReference>
<dbReference type="EMBL" id="VTER01000007">
    <property type="protein sequence ID" value="TYS46892.1"/>
    <property type="molecule type" value="Genomic_DNA"/>
</dbReference>
<evidence type="ECO:0000256" key="2">
    <source>
        <dbReference type="PROSITE-ProRule" id="PRU00335"/>
    </source>
</evidence>
<dbReference type="PROSITE" id="PS50977">
    <property type="entry name" value="HTH_TETR_2"/>
    <property type="match status" value="1"/>
</dbReference>
<comment type="caution">
    <text evidence="4">The sequence shown here is derived from an EMBL/GenBank/DDBJ whole genome shotgun (WGS) entry which is preliminary data.</text>
</comment>
<proteinExistence type="predicted"/>
<dbReference type="PANTHER" id="PTHR30055">
    <property type="entry name" value="HTH-TYPE TRANSCRIPTIONAL REGULATOR RUTR"/>
    <property type="match status" value="1"/>
</dbReference>
<dbReference type="Pfam" id="PF00440">
    <property type="entry name" value="TetR_N"/>
    <property type="match status" value="1"/>
</dbReference>
<dbReference type="RefSeq" id="WP_148975624.1">
    <property type="nucleotide sequence ID" value="NZ_VTER01000007.1"/>
</dbReference>
<evidence type="ECO:0000313" key="4">
    <source>
        <dbReference type="EMBL" id="TYS46892.1"/>
    </source>
</evidence>
<name>A0A5D4RBF5_9BACI</name>
<dbReference type="InterPro" id="IPR036271">
    <property type="entry name" value="Tet_transcr_reg_TetR-rel_C_sf"/>
</dbReference>
<dbReference type="SUPFAM" id="SSF48498">
    <property type="entry name" value="Tetracyclin repressor-like, C-terminal domain"/>
    <property type="match status" value="1"/>
</dbReference>
<evidence type="ECO:0000313" key="5">
    <source>
        <dbReference type="Proteomes" id="UP000322139"/>
    </source>
</evidence>
<keyword evidence="1 2" id="KW-0238">DNA-binding</keyword>
<sequence>MPEQESLIYYLFGEQAGLTEKQKSILLAAIQMFSEKGFSATSTSEIAKLAGVAEGTIFRHYKTKKDLLLAIVEPIMSDLVAPYLIQDIEQVLKQRPIRYEDFLRSLLDNRIAFLKKNLPIFKILIQEIPFHPDLKKRFIEQIAEKVFQQFIKIVEYYQEQGQIIPDIPPKSIVRMTFSALIGHLAIRYLFLPEAEWDDDAEVERTIRFVMNGLSPLS</sequence>
<feature type="domain" description="HTH tetR-type" evidence="3">
    <location>
        <begin position="19"/>
        <end position="79"/>
    </location>
</feature>
<accession>A0A5D4RBF5</accession>
<gene>
    <name evidence="4" type="ORF">FZD51_15620</name>
</gene>
<evidence type="ECO:0000256" key="1">
    <source>
        <dbReference type="ARBA" id="ARBA00023125"/>
    </source>
</evidence>
<dbReference type="Proteomes" id="UP000322139">
    <property type="component" value="Unassembled WGS sequence"/>
</dbReference>
<dbReference type="InterPro" id="IPR001647">
    <property type="entry name" value="HTH_TetR"/>
</dbReference>
<dbReference type="PANTHER" id="PTHR30055:SF222">
    <property type="entry name" value="REGULATORY PROTEIN"/>
    <property type="match status" value="1"/>
</dbReference>
<dbReference type="PRINTS" id="PR00455">
    <property type="entry name" value="HTHTETR"/>
</dbReference>
<protein>
    <submittedName>
        <fullName evidence="4">TetR/AcrR family transcriptional regulator</fullName>
    </submittedName>
</protein>
<organism evidence="4 5">
    <name type="scientific">Bacillus infantis</name>
    <dbReference type="NCBI Taxonomy" id="324767"/>
    <lineage>
        <taxon>Bacteria</taxon>
        <taxon>Bacillati</taxon>
        <taxon>Bacillota</taxon>
        <taxon>Bacilli</taxon>
        <taxon>Bacillales</taxon>
        <taxon>Bacillaceae</taxon>
        <taxon>Bacillus</taxon>
    </lineage>
</organism>
<dbReference type="Gene3D" id="1.10.10.60">
    <property type="entry name" value="Homeodomain-like"/>
    <property type="match status" value="1"/>
</dbReference>
<dbReference type="InterPro" id="IPR050109">
    <property type="entry name" value="HTH-type_TetR-like_transc_reg"/>
</dbReference>
<reference evidence="4 5" key="1">
    <citation type="submission" date="2019-08" db="EMBL/GenBank/DDBJ databases">
        <title>Bacillus genomes from the desert of Cuatro Cienegas, Coahuila.</title>
        <authorList>
            <person name="Olmedo-Alvarez G."/>
        </authorList>
    </citation>
    <scope>NUCLEOTIDE SEQUENCE [LARGE SCALE GENOMIC DNA]</scope>
    <source>
        <strain evidence="4 5">CH446_14T</strain>
    </source>
</reference>
<evidence type="ECO:0000259" key="3">
    <source>
        <dbReference type="PROSITE" id="PS50977"/>
    </source>
</evidence>